<dbReference type="Gene3D" id="2.70.40.10">
    <property type="match status" value="1"/>
</dbReference>
<dbReference type="EMBL" id="JAQIZT010000014">
    <property type="protein sequence ID" value="KAJ6973695.1"/>
    <property type="molecule type" value="Genomic_DNA"/>
</dbReference>
<proteinExistence type="predicted"/>
<keyword evidence="3" id="KW-1185">Reference proteome</keyword>
<dbReference type="InterPro" id="IPR029054">
    <property type="entry name" value="dUTPase-like"/>
</dbReference>
<dbReference type="Proteomes" id="UP001164929">
    <property type="component" value="Chromosome 14"/>
</dbReference>
<dbReference type="InterPro" id="IPR036157">
    <property type="entry name" value="dUTPase-like_sf"/>
</dbReference>
<dbReference type="AlphaFoldDB" id="A0AAD6LUR5"/>
<evidence type="ECO:0000313" key="3">
    <source>
        <dbReference type="Proteomes" id="UP001164929"/>
    </source>
</evidence>
<comment type="caution">
    <text evidence="2">The sequence shown here is derived from an EMBL/GenBank/DDBJ whole genome shotgun (WGS) entry which is preliminary data.</text>
</comment>
<name>A0AAD6LUR5_9ROSI</name>
<protein>
    <recommendedName>
        <fullName evidence="1">dUTPase-like domain-containing protein</fullName>
    </recommendedName>
</protein>
<feature type="domain" description="dUTPase-like" evidence="1">
    <location>
        <begin position="16"/>
        <end position="48"/>
    </location>
</feature>
<evidence type="ECO:0000259" key="1">
    <source>
        <dbReference type="Pfam" id="PF00692"/>
    </source>
</evidence>
<dbReference type="Pfam" id="PF00692">
    <property type="entry name" value="dUTPase"/>
    <property type="match status" value="1"/>
</dbReference>
<reference evidence="2" key="1">
    <citation type="journal article" date="2023" name="Mol. Ecol. Resour.">
        <title>Chromosome-level genome assembly of a triploid poplar Populus alba 'Berolinensis'.</title>
        <authorList>
            <person name="Chen S."/>
            <person name="Yu Y."/>
            <person name="Wang X."/>
            <person name="Wang S."/>
            <person name="Zhang T."/>
            <person name="Zhou Y."/>
            <person name="He R."/>
            <person name="Meng N."/>
            <person name="Wang Y."/>
            <person name="Liu W."/>
            <person name="Liu Z."/>
            <person name="Liu J."/>
            <person name="Guo Q."/>
            <person name="Huang H."/>
            <person name="Sederoff R.R."/>
            <person name="Wang G."/>
            <person name="Qu G."/>
            <person name="Chen S."/>
        </authorList>
    </citation>
    <scope>NUCLEOTIDE SEQUENCE</scope>
    <source>
        <strain evidence="2">SC-2020</strain>
    </source>
</reference>
<gene>
    <name evidence="2" type="ORF">NC653_033895</name>
</gene>
<organism evidence="2 3">
    <name type="scientific">Populus alba x Populus x berolinensis</name>
    <dbReference type="NCBI Taxonomy" id="444605"/>
    <lineage>
        <taxon>Eukaryota</taxon>
        <taxon>Viridiplantae</taxon>
        <taxon>Streptophyta</taxon>
        <taxon>Embryophyta</taxon>
        <taxon>Tracheophyta</taxon>
        <taxon>Spermatophyta</taxon>
        <taxon>Magnoliopsida</taxon>
        <taxon>eudicotyledons</taxon>
        <taxon>Gunneridae</taxon>
        <taxon>Pentapetalae</taxon>
        <taxon>rosids</taxon>
        <taxon>fabids</taxon>
        <taxon>Malpighiales</taxon>
        <taxon>Salicaceae</taxon>
        <taxon>Saliceae</taxon>
        <taxon>Populus</taxon>
    </lineage>
</organism>
<dbReference type="SUPFAM" id="SSF51283">
    <property type="entry name" value="dUTPase-like"/>
    <property type="match status" value="1"/>
</dbReference>
<accession>A0AAD6LUR5</accession>
<evidence type="ECO:0000313" key="2">
    <source>
        <dbReference type="EMBL" id="KAJ6973695.1"/>
    </source>
</evidence>
<sequence>MLVLVNLTSYLLIYVHGWFALRSGLALKHSIDVGVGVIDADYRGLVKVGNGTA</sequence>